<evidence type="ECO:0000256" key="3">
    <source>
        <dbReference type="ARBA" id="ARBA00012572"/>
    </source>
</evidence>
<reference evidence="11 12" key="1">
    <citation type="submission" date="2016-10" db="EMBL/GenBank/DDBJ databases">
        <authorList>
            <person name="de Groot N.N."/>
        </authorList>
    </citation>
    <scope>NUCLEOTIDE SEQUENCE [LARGE SCALE GENOMIC DNA]</scope>
    <source>
        <strain evidence="11 12">DSM 21039</strain>
    </source>
</reference>
<proteinExistence type="inferred from homology"/>
<comment type="similarity">
    <text evidence="9">Belongs to the TrpF family.</text>
</comment>
<evidence type="ECO:0000256" key="1">
    <source>
        <dbReference type="ARBA" id="ARBA00001164"/>
    </source>
</evidence>
<sequence>MELNIKVCGITREQDLQALVQYGVNYAGFIFYERSPRLVRGKLDAAIVRSTAGIKKVGVFVDEDLQTVQQLVADNGLDLVQLHGNETPEYCAAIRKIVPVVKAFRIGEQVSWQELAPFIPVSDYFLFDTAVGKSYGGTGQQFNWDLLKSYPFSHPFFLSGGIGPEHAAALAELELPALFAVDVNSRFETAPGVKDMEKVQGFVSALLRRPQSTDHGPQPSA</sequence>
<evidence type="ECO:0000256" key="2">
    <source>
        <dbReference type="ARBA" id="ARBA00004664"/>
    </source>
</evidence>
<evidence type="ECO:0000259" key="10">
    <source>
        <dbReference type="Pfam" id="PF00697"/>
    </source>
</evidence>
<dbReference type="InterPro" id="IPR044643">
    <property type="entry name" value="TrpF_fam"/>
</dbReference>
<dbReference type="GO" id="GO:0004640">
    <property type="term" value="F:phosphoribosylanthranilate isomerase activity"/>
    <property type="evidence" value="ECO:0007669"/>
    <property type="project" value="UniProtKB-UniRule"/>
</dbReference>
<gene>
    <name evidence="9" type="primary">trpF</name>
    <name evidence="11" type="ORF">SAMN04488505_103740</name>
</gene>
<evidence type="ECO:0000256" key="5">
    <source>
        <dbReference type="ARBA" id="ARBA00022605"/>
    </source>
</evidence>
<comment type="pathway">
    <text evidence="2 9">Amino-acid biosynthesis; L-tryptophan biosynthesis; L-tryptophan from chorismate: step 3/5.</text>
</comment>
<dbReference type="PANTHER" id="PTHR42894">
    <property type="entry name" value="N-(5'-PHOSPHORIBOSYL)ANTHRANILATE ISOMERASE"/>
    <property type="match status" value="1"/>
</dbReference>
<dbReference type="RefSeq" id="WP_089914092.1">
    <property type="nucleotide sequence ID" value="NZ_FOBB01000003.1"/>
</dbReference>
<keyword evidence="8 9" id="KW-0413">Isomerase</keyword>
<feature type="domain" description="N-(5'phosphoribosyl) anthranilate isomerase (PRAI)" evidence="10">
    <location>
        <begin position="6"/>
        <end position="204"/>
    </location>
</feature>
<comment type="catalytic activity">
    <reaction evidence="1 9">
        <text>N-(5-phospho-beta-D-ribosyl)anthranilate = 1-(2-carboxyphenylamino)-1-deoxy-D-ribulose 5-phosphate</text>
        <dbReference type="Rhea" id="RHEA:21540"/>
        <dbReference type="ChEBI" id="CHEBI:18277"/>
        <dbReference type="ChEBI" id="CHEBI:58613"/>
        <dbReference type="EC" id="5.3.1.24"/>
    </reaction>
</comment>
<evidence type="ECO:0000256" key="6">
    <source>
        <dbReference type="ARBA" id="ARBA00022822"/>
    </source>
</evidence>
<name>A0A1H7WNT4_9BACT</name>
<dbReference type="PANTHER" id="PTHR42894:SF1">
    <property type="entry name" value="N-(5'-PHOSPHORIBOSYL)ANTHRANILATE ISOMERASE"/>
    <property type="match status" value="1"/>
</dbReference>
<dbReference type="AlphaFoldDB" id="A0A1H7WNT4"/>
<dbReference type="UniPathway" id="UPA00035">
    <property type="reaction ID" value="UER00042"/>
</dbReference>
<keyword evidence="12" id="KW-1185">Reference proteome</keyword>
<dbReference type="Gene3D" id="3.20.20.70">
    <property type="entry name" value="Aldolase class I"/>
    <property type="match status" value="1"/>
</dbReference>
<keyword evidence="7 9" id="KW-0057">Aromatic amino acid biosynthesis</keyword>
<accession>A0A1H7WNT4</accession>
<dbReference type="SUPFAM" id="SSF51366">
    <property type="entry name" value="Ribulose-phoshate binding barrel"/>
    <property type="match status" value="1"/>
</dbReference>
<dbReference type="Proteomes" id="UP000198984">
    <property type="component" value="Unassembled WGS sequence"/>
</dbReference>
<evidence type="ECO:0000256" key="7">
    <source>
        <dbReference type="ARBA" id="ARBA00023141"/>
    </source>
</evidence>
<keyword evidence="6 9" id="KW-0822">Tryptophan biosynthesis</keyword>
<dbReference type="STRING" id="573321.SAMN04488505_103740"/>
<dbReference type="OrthoDB" id="9786954at2"/>
<dbReference type="EMBL" id="FOBB01000003">
    <property type="protein sequence ID" value="SEM23140.1"/>
    <property type="molecule type" value="Genomic_DNA"/>
</dbReference>
<organism evidence="11 12">
    <name type="scientific">Chitinophaga rupis</name>
    <dbReference type="NCBI Taxonomy" id="573321"/>
    <lineage>
        <taxon>Bacteria</taxon>
        <taxon>Pseudomonadati</taxon>
        <taxon>Bacteroidota</taxon>
        <taxon>Chitinophagia</taxon>
        <taxon>Chitinophagales</taxon>
        <taxon>Chitinophagaceae</taxon>
        <taxon>Chitinophaga</taxon>
    </lineage>
</organism>
<dbReference type="EC" id="5.3.1.24" evidence="3 9"/>
<dbReference type="Pfam" id="PF00697">
    <property type="entry name" value="PRAI"/>
    <property type="match status" value="1"/>
</dbReference>
<dbReference type="HAMAP" id="MF_00135">
    <property type="entry name" value="PRAI"/>
    <property type="match status" value="1"/>
</dbReference>
<dbReference type="GO" id="GO:0000162">
    <property type="term" value="P:L-tryptophan biosynthetic process"/>
    <property type="evidence" value="ECO:0007669"/>
    <property type="project" value="UniProtKB-UniRule"/>
</dbReference>
<dbReference type="CDD" id="cd00405">
    <property type="entry name" value="PRAI"/>
    <property type="match status" value="1"/>
</dbReference>
<dbReference type="InterPro" id="IPR001240">
    <property type="entry name" value="PRAI_dom"/>
</dbReference>
<evidence type="ECO:0000256" key="4">
    <source>
        <dbReference type="ARBA" id="ARBA00022272"/>
    </source>
</evidence>
<evidence type="ECO:0000256" key="8">
    <source>
        <dbReference type="ARBA" id="ARBA00023235"/>
    </source>
</evidence>
<keyword evidence="5 9" id="KW-0028">Amino-acid biosynthesis</keyword>
<protein>
    <recommendedName>
        <fullName evidence="4 9">N-(5'-phosphoribosyl)anthranilate isomerase</fullName>
        <shortName evidence="9">PRAI</shortName>
        <ecNumber evidence="3 9">5.3.1.24</ecNumber>
    </recommendedName>
</protein>
<evidence type="ECO:0000313" key="11">
    <source>
        <dbReference type="EMBL" id="SEM23140.1"/>
    </source>
</evidence>
<evidence type="ECO:0000313" key="12">
    <source>
        <dbReference type="Proteomes" id="UP000198984"/>
    </source>
</evidence>
<dbReference type="InterPro" id="IPR011060">
    <property type="entry name" value="RibuloseP-bd_barrel"/>
</dbReference>
<evidence type="ECO:0000256" key="9">
    <source>
        <dbReference type="HAMAP-Rule" id="MF_00135"/>
    </source>
</evidence>
<dbReference type="InterPro" id="IPR013785">
    <property type="entry name" value="Aldolase_TIM"/>
</dbReference>